<feature type="region of interest" description="Disordered" evidence="8">
    <location>
        <begin position="151"/>
        <end position="182"/>
    </location>
</feature>
<dbReference type="GO" id="GO:0032266">
    <property type="term" value="F:phosphatidylinositol-3-phosphate binding"/>
    <property type="evidence" value="ECO:0007669"/>
    <property type="project" value="UniProtKB-UniRule"/>
</dbReference>
<keyword evidence="3" id="KW-0479">Metal-binding</keyword>
<gene>
    <name evidence="10" type="ORF">R3P38DRAFT_2951873</name>
</gene>
<evidence type="ECO:0000256" key="4">
    <source>
        <dbReference type="ARBA" id="ARBA00022771"/>
    </source>
</evidence>
<protein>
    <recommendedName>
        <fullName evidence="7">Vacuolar protein-sorting-associated protein 36</fullName>
    </recommendedName>
    <alternativeName>
        <fullName evidence="7">ESCRT-II complex subunit VPS36</fullName>
    </alternativeName>
</protein>
<dbReference type="Gene3D" id="2.30.30.380">
    <property type="entry name" value="Zn-finger domain of Sec23/24"/>
    <property type="match status" value="1"/>
</dbReference>
<feature type="compositionally biased region" description="Low complexity" evidence="8">
    <location>
        <begin position="151"/>
        <end position="169"/>
    </location>
</feature>
<name>A0AAW0BEZ9_9AGAR</name>
<feature type="domain" description="GLUE N-terminal" evidence="9">
    <location>
        <begin position="10"/>
        <end position="275"/>
    </location>
</feature>
<evidence type="ECO:0000256" key="8">
    <source>
        <dbReference type="SAM" id="MobiDB-lite"/>
    </source>
</evidence>
<dbReference type="PANTHER" id="PTHR13128:SF12">
    <property type="entry name" value="VACUOLAR PROTEIN-SORTING-ASSOCIATED PROTEIN 36"/>
    <property type="match status" value="1"/>
</dbReference>
<keyword evidence="2 7" id="KW-0813">Transport</keyword>
<dbReference type="GO" id="GO:0043328">
    <property type="term" value="P:protein transport to vacuole involved in ubiquitin-dependent protein catabolic process via the multivesicular body sorting pathway"/>
    <property type="evidence" value="ECO:0007669"/>
    <property type="project" value="UniProtKB-UniRule"/>
</dbReference>
<evidence type="ECO:0000313" key="11">
    <source>
        <dbReference type="Proteomes" id="UP001362999"/>
    </source>
</evidence>
<dbReference type="AlphaFoldDB" id="A0AAW0BEZ9"/>
<evidence type="ECO:0000256" key="6">
    <source>
        <dbReference type="ARBA" id="ARBA00022927"/>
    </source>
</evidence>
<keyword evidence="6 7" id="KW-0653">Protein transport</keyword>
<organism evidence="10 11">
    <name type="scientific">Favolaschia claudopus</name>
    <dbReference type="NCBI Taxonomy" id="2862362"/>
    <lineage>
        <taxon>Eukaryota</taxon>
        <taxon>Fungi</taxon>
        <taxon>Dikarya</taxon>
        <taxon>Basidiomycota</taxon>
        <taxon>Agaricomycotina</taxon>
        <taxon>Agaricomycetes</taxon>
        <taxon>Agaricomycetidae</taxon>
        <taxon>Agaricales</taxon>
        <taxon>Marasmiineae</taxon>
        <taxon>Mycenaceae</taxon>
        <taxon>Favolaschia</taxon>
    </lineage>
</organism>
<dbReference type="Pfam" id="PF11605">
    <property type="entry name" value="Vps36_ESCRT-II"/>
    <property type="match status" value="1"/>
</dbReference>
<dbReference type="SMART" id="SM00547">
    <property type="entry name" value="ZnF_RBZ"/>
    <property type="match status" value="2"/>
</dbReference>
<dbReference type="PROSITE" id="PS51495">
    <property type="entry name" value="GLUE"/>
    <property type="match status" value="1"/>
</dbReference>
<dbReference type="GO" id="GO:0031902">
    <property type="term" value="C:late endosome membrane"/>
    <property type="evidence" value="ECO:0007669"/>
    <property type="project" value="UniProtKB-UniRule"/>
</dbReference>
<comment type="function">
    <text evidence="7">Component of the ESCRT-II complex (endosomal sorting complex required for transport II), which is required for multivesicular body (MVB) formation and sorting of endosomal cargo proteins into MVBs.</text>
</comment>
<evidence type="ECO:0000256" key="7">
    <source>
        <dbReference type="RuleBase" id="RU367095"/>
    </source>
</evidence>
<keyword evidence="5" id="KW-0862">Zinc</keyword>
<dbReference type="SUPFAM" id="SSF46785">
    <property type="entry name" value="Winged helix' DNA-binding domain"/>
    <property type="match status" value="1"/>
</dbReference>
<comment type="subcellular location">
    <subcellularLocation>
        <location evidence="7">Cytoplasm</location>
    </subcellularLocation>
    <subcellularLocation>
        <location evidence="7">Endosome</location>
    </subcellularLocation>
</comment>
<evidence type="ECO:0000256" key="3">
    <source>
        <dbReference type="ARBA" id="ARBA00022723"/>
    </source>
</evidence>
<keyword evidence="4" id="KW-0863">Zinc-finger</keyword>
<comment type="subunit">
    <text evidence="7">Component of the endosomal sorting complex required for transport II (ESCRT-II).</text>
</comment>
<dbReference type="EMBL" id="JAWWNJ010000034">
    <property type="protein sequence ID" value="KAK7024939.1"/>
    <property type="molecule type" value="Genomic_DNA"/>
</dbReference>
<dbReference type="GO" id="GO:0000814">
    <property type="term" value="C:ESCRT II complex"/>
    <property type="evidence" value="ECO:0007669"/>
    <property type="project" value="UniProtKB-UniRule"/>
</dbReference>
<dbReference type="Pfam" id="PF04157">
    <property type="entry name" value="EAP30"/>
    <property type="match status" value="1"/>
</dbReference>
<dbReference type="InterPro" id="IPR001876">
    <property type="entry name" value="Znf_RanBP2"/>
</dbReference>
<sequence length="562" mass="60027">MTLRRCTKLVDGTIPIPALLYNDEELLSSQDGVGIYDGAQKSPNHQSGTVHVTTHRLFYISAHHEAIYSFAMDLSLVHQTDYYAGLFKSSAKVTLYVSISFADAAPEGPATLFESWECQVCAYRNPPGLSPAAARVCALCGVSRDSVPTPATVSSSSTHHLHTSSSLPSLHPPDHSPPAHRRQPSAIACPACTFLNHPSLRACEICSTELPLASVGMKSAPSSRPASPNPSDDDDDAEPARFIKISFRKGGDKAFYAVLRRALKSKAWAAGAPTPVPGDTPVNDANVRSGISGILRTVETSAQGRTTDMAAAFQDLEALMVKAKDMVRLAADLNERLTASSTVSATTSFSGETLVPSTEPEEATFIRSSLSQLGLEMSNTPVTLDMMKDERRWIEQLARELAAVLQGSSSNSRGMMKERGIIALDEVWGGWNRARGVALIPPSTLLQVVPHLGACTTPTISLRTFPSGLCVLHTPPYSHVAFAARLSGLLVLSGPKTAAGVAQEEHITMGLAAEMMGAVEADGEICRDDEGCAIKGGGAEVRFWGNLFHGYAWDGQTEVKEE</sequence>
<dbReference type="InterPro" id="IPR021648">
    <property type="entry name" value="GLUE_dom"/>
</dbReference>
<dbReference type="PANTHER" id="PTHR13128">
    <property type="entry name" value="VACUOLAR PROTEIN-SORTING-ASSOCIATED PROTEIN 36"/>
    <property type="match status" value="1"/>
</dbReference>
<dbReference type="SUPFAM" id="SSF50729">
    <property type="entry name" value="PH domain-like"/>
    <property type="match status" value="2"/>
</dbReference>
<feature type="compositionally biased region" description="Low complexity" evidence="8">
    <location>
        <begin position="219"/>
        <end position="230"/>
    </location>
</feature>
<evidence type="ECO:0000259" key="9">
    <source>
        <dbReference type="PROSITE" id="PS51495"/>
    </source>
</evidence>
<keyword evidence="7" id="KW-0963">Cytoplasm</keyword>
<reference evidence="10 11" key="1">
    <citation type="journal article" date="2024" name="J Genomics">
        <title>Draft genome sequencing and assembly of Favolaschia claudopus CIRM-BRFM 2984 isolated from oak limbs.</title>
        <authorList>
            <person name="Navarro D."/>
            <person name="Drula E."/>
            <person name="Chaduli D."/>
            <person name="Cazenave R."/>
            <person name="Ahrendt S."/>
            <person name="Wang J."/>
            <person name="Lipzen A."/>
            <person name="Daum C."/>
            <person name="Barry K."/>
            <person name="Grigoriev I.V."/>
            <person name="Favel A."/>
            <person name="Rosso M.N."/>
            <person name="Martin F."/>
        </authorList>
    </citation>
    <scope>NUCLEOTIDE SEQUENCE [LARGE SCALE GENOMIC DNA]</scope>
    <source>
        <strain evidence="10 11">CIRM-BRFM 2984</strain>
    </source>
</reference>
<feature type="region of interest" description="Disordered" evidence="8">
    <location>
        <begin position="216"/>
        <end position="238"/>
    </location>
</feature>
<comment type="caution">
    <text evidence="10">The sequence shown here is derived from an EMBL/GenBank/DDBJ whole genome shotgun (WGS) entry which is preliminary data.</text>
</comment>
<keyword evidence="11" id="KW-1185">Reference proteome</keyword>
<evidence type="ECO:0000256" key="5">
    <source>
        <dbReference type="ARBA" id="ARBA00022833"/>
    </source>
</evidence>
<keyword evidence="7" id="KW-0967">Endosome</keyword>
<dbReference type="GO" id="GO:0043130">
    <property type="term" value="F:ubiquitin binding"/>
    <property type="evidence" value="ECO:0007669"/>
    <property type="project" value="UniProtKB-UniRule"/>
</dbReference>
<dbReference type="InterPro" id="IPR036388">
    <property type="entry name" value="WH-like_DNA-bd_sf"/>
</dbReference>
<dbReference type="Gene3D" id="2.30.29.30">
    <property type="entry name" value="Pleckstrin-homology domain (PH domain)/Phosphotyrosine-binding domain (PTB)"/>
    <property type="match status" value="1"/>
</dbReference>
<dbReference type="InterPro" id="IPR036390">
    <property type="entry name" value="WH_DNA-bd_sf"/>
</dbReference>
<dbReference type="Proteomes" id="UP001362999">
    <property type="component" value="Unassembled WGS sequence"/>
</dbReference>
<accession>A0AAW0BEZ9</accession>
<dbReference type="InterPro" id="IPR040608">
    <property type="entry name" value="Snf8/Vps36"/>
</dbReference>
<evidence type="ECO:0000313" key="10">
    <source>
        <dbReference type="EMBL" id="KAK7024939.1"/>
    </source>
</evidence>
<dbReference type="InterPro" id="IPR011993">
    <property type="entry name" value="PH-like_dom_sf"/>
</dbReference>
<dbReference type="GO" id="GO:0008270">
    <property type="term" value="F:zinc ion binding"/>
    <property type="evidence" value="ECO:0007669"/>
    <property type="project" value="UniProtKB-KW"/>
</dbReference>
<dbReference type="InterPro" id="IPR037855">
    <property type="entry name" value="Vps36"/>
</dbReference>
<comment type="similarity">
    <text evidence="1 7">Belongs to the VPS36 family.</text>
</comment>
<evidence type="ECO:0000256" key="2">
    <source>
        <dbReference type="ARBA" id="ARBA00022448"/>
    </source>
</evidence>
<dbReference type="Gene3D" id="1.10.10.10">
    <property type="entry name" value="Winged helix-like DNA-binding domain superfamily/Winged helix DNA-binding domain"/>
    <property type="match status" value="2"/>
</dbReference>
<evidence type="ECO:0000256" key="1">
    <source>
        <dbReference type="ARBA" id="ARBA00009697"/>
    </source>
</evidence>
<proteinExistence type="inferred from homology"/>
<dbReference type="Gene3D" id="6.10.140.260">
    <property type="match status" value="1"/>
</dbReference>